<reference evidence="2" key="1">
    <citation type="submission" date="2021-09" db="EMBL/GenBank/DDBJ databases">
        <authorList>
            <consortium name="AG Swart"/>
            <person name="Singh M."/>
            <person name="Singh A."/>
            <person name="Seah K."/>
            <person name="Emmerich C."/>
        </authorList>
    </citation>
    <scope>NUCLEOTIDE SEQUENCE</scope>
    <source>
        <strain evidence="2">ATCC30299</strain>
    </source>
</reference>
<feature type="region of interest" description="Disordered" evidence="1">
    <location>
        <begin position="129"/>
        <end position="155"/>
    </location>
</feature>
<comment type="caution">
    <text evidence="2">The sequence shown here is derived from an EMBL/GenBank/DDBJ whole genome shotgun (WGS) entry which is preliminary data.</text>
</comment>
<dbReference type="EMBL" id="CAJZBQ010000010">
    <property type="protein sequence ID" value="CAG9313347.1"/>
    <property type="molecule type" value="Genomic_DNA"/>
</dbReference>
<organism evidence="2 3">
    <name type="scientific">Blepharisma stoltei</name>
    <dbReference type="NCBI Taxonomy" id="1481888"/>
    <lineage>
        <taxon>Eukaryota</taxon>
        <taxon>Sar</taxon>
        <taxon>Alveolata</taxon>
        <taxon>Ciliophora</taxon>
        <taxon>Postciliodesmatophora</taxon>
        <taxon>Heterotrichea</taxon>
        <taxon>Heterotrichida</taxon>
        <taxon>Blepharismidae</taxon>
        <taxon>Blepharisma</taxon>
    </lineage>
</organism>
<evidence type="ECO:0000313" key="3">
    <source>
        <dbReference type="Proteomes" id="UP001162131"/>
    </source>
</evidence>
<sequence>MTSNWNVKFYPPRPLADLLSYHKHQNRFSSLRSLSPILLKEKKSENLIELKSLLEKAINRKSSPMSIIEDSPQKESTPKIQTTESVKKIDLLPYIYKRKRRRSKKPLLFVLNKCTSPVTFLSNPVNFPRPKPIPSNRQISKPKLPTAKQSSRSFSLSPATEDTIYDIRRKSVLPEIRKDISRKELSPNLIRKLDLSHCRNPSKSSFLSSSNETYDYVKNELTPQIMEKWF</sequence>
<evidence type="ECO:0000256" key="1">
    <source>
        <dbReference type="SAM" id="MobiDB-lite"/>
    </source>
</evidence>
<proteinExistence type="predicted"/>
<gene>
    <name evidence="2" type="ORF">BSTOLATCC_MIC8619</name>
</gene>
<accession>A0AAU9IIM9</accession>
<dbReference type="AlphaFoldDB" id="A0AAU9IIM9"/>
<keyword evidence="3" id="KW-1185">Reference proteome</keyword>
<name>A0AAU9IIM9_9CILI</name>
<evidence type="ECO:0000313" key="2">
    <source>
        <dbReference type="EMBL" id="CAG9313347.1"/>
    </source>
</evidence>
<dbReference type="Proteomes" id="UP001162131">
    <property type="component" value="Unassembled WGS sequence"/>
</dbReference>
<protein>
    <submittedName>
        <fullName evidence="2">Uncharacterized protein</fullName>
    </submittedName>
</protein>